<evidence type="ECO:0000313" key="1">
    <source>
        <dbReference type="EMBL" id="AEE97624.1"/>
    </source>
</evidence>
<dbReference type="KEGG" id="mas:Mahau_2466"/>
<accession>F3ZX02</accession>
<gene>
    <name evidence="1" type="ordered locus">Mahau_2466</name>
</gene>
<dbReference type="RefSeq" id="WP_013782050.1">
    <property type="nucleotide sequence ID" value="NC_015520.1"/>
</dbReference>
<sequence length="73" mass="8503">MFRKKAPKDIYFYYKLATRLNLLPVSINFKNKQVKAIDVMFGMITLDFMDLISLYTEALAKDKLDEMGYLKGA</sequence>
<name>F3ZX02_MAHA5</name>
<dbReference type="EMBL" id="CP002360">
    <property type="protein sequence ID" value="AEE97624.1"/>
    <property type="molecule type" value="Genomic_DNA"/>
</dbReference>
<dbReference type="Proteomes" id="UP000008457">
    <property type="component" value="Chromosome"/>
</dbReference>
<protein>
    <submittedName>
        <fullName evidence="1">Uncharacterized protein</fullName>
    </submittedName>
</protein>
<dbReference type="STRING" id="697281.Mahau_2466"/>
<organism evidence="1 2">
    <name type="scientific">Mahella australiensis (strain DSM 15567 / CIP 107919 / 50-1 BON)</name>
    <dbReference type="NCBI Taxonomy" id="697281"/>
    <lineage>
        <taxon>Bacteria</taxon>
        <taxon>Bacillati</taxon>
        <taxon>Bacillota</taxon>
        <taxon>Clostridia</taxon>
        <taxon>Thermoanaerobacterales</taxon>
        <taxon>Thermoanaerobacterales Family IV. Incertae Sedis</taxon>
        <taxon>Mahella</taxon>
    </lineage>
</organism>
<dbReference type="HOGENOM" id="CLU_2700385_0_0_9"/>
<reference evidence="1 2" key="2">
    <citation type="journal article" date="2011" name="Stand. Genomic Sci.">
        <title>Complete genome sequence of Mahella australiensis type strain (50-1 BON).</title>
        <authorList>
            <person name="Sikorski J."/>
            <person name="Teshima H."/>
            <person name="Nolan M."/>
            <person name="Lucas S."/>
            <person name="Hammon N."/>
            <person name="Deshpande S."/>
            <person name="Cheng J.F."/>
            <person name="Pitluck S."/>
            <person name="Liolios K."/>
            <person name="Pagani I."/>
            <person name="Ivanova N."/>
            <person name="Huntemann M."/>
            <person name="Mavromatis K."/>
            <person name="Ovchinikova G."/>
            <person name="Pati A."/>
            <person name="Tapia R."/>
            <person name="Han C."/>
            <person name="Goodwin L."/>
            <person name="Chen A."/>
            <person name="Palaniappan K."/>
            <person name="Land M."/>
            <person name="Hauser L."/>
            <person name="Ngatchou-Djao O.D."/>
            <person name="Rohde M."/>
            <person name="Pukall R."/>
            <person name="Spring S."/>
            <person name="Abt B."/>
            <person name="Goker M."/>
            <person name="Detter J.C."/>
            <person name="Woyke T."/>
            <person name="Bristow J."/>
            <person name="Markowitz V."/>
            <person name="Hugenholtz P."/>
            <person name="Eisen J.A."/>
            <person name="Kyrpides N.C."/>
            <person name="Klenk H.P."/>
            <person name="Lapidus A."/>
        </authorList>
    </citation>
    <scope>NUCLEOTIDE SEQUENCE [LARGE SCALE GENOMIC DNA]</scope>
    <source>
        <strain evidence="2">DSM 15567 / CIP 107919 / 50-1 BON</strain>
    </source>
</reference>
<keyword evidence="2" id="KW-1185">Reference proteome</keyword>
<evidence type="ECO:0000313" key="2">
    <source>
        <dbReference type="Proteomes" id="UP000008457"/>
    </source>
</evidence>
<proteinExistence type="predicted"/>
<dbReference type="AlphaFoldDB" id="F3ZX02"/>
<reference evidence="2" key="1">
    <citation type="submission" date="2010-11" db="EMBL/GenBank/DDBJ databases">
        <title>The complete genome of Mahella australiensis DSM 15567.</title>
        <authorList>
            <consortium name="US DOE Joint Genome Institute (JGI-PGF)"/>
            <person name="Lucas S."/>
            <person name="Copeland A."/>
            <person name="Lapidus A."/>
            <person name="Bruce D."/>
            <person name="Goodwin L."/>
            <person name="Pitluck S."/>
            <person name="Kyrpides N."/>
            <person name="Mavromatis K."/>
            <person name="Pagani I."/>
            <person name="Ivanova N."/>
            <person name="Teshima H."/>
            <person name="Brettin T."/>
            <person name="Detter J.C."/>
            <person name="Han C."/>
            <person name="Tapia R."/>
            <person name="Land M."/>
            <person name="Hauser L."/>
            <person name="Markowitz V."/>
            <person name="Cheng J.-F."/>
            <person name="Hugenholtz P."/>
            <person name="Woyke T."/>
            <person name="Wu D."/>
            <person name="Spring S."/>
            <person name="Pukall R."/>
            <person name="Steenblock K."/>
            <person name="Schneider S."/>
            <person name="Klenk H.-P."/>
            <person name="Eisen J.A."/>
        </authorList>
    </citation>
    <scope>NUCLEOTIDE SEQUENCE [LARGE SCALE GENOMIC DNA]</scope>
    <source>
        <strain evidence="2">DSM 15567 / CIP 107919 / 50-1 BON</strain>
    </source>
</reference>